<comment type="caution">
    <text evidence="2">The sequence shown here is derived from an EMBL/GenBank/DDBJ whole genome shotgun (WGS) entry which is preliminary data.</text>
</comment>
<gene>
    <name evidence="2" type="ORF">CLV96_0001</name>
</gene>
<keyword evidence="1" id="KW-0472">Membrane</keyword>
<dbReference type="RefSeq" id="WP_004783560.1">
    <property type="nucleotide sequence ID" value="NZ_SORO01000001.1"/>
</dbReference>
<dbReference type="EMBL" id="SORO01000001">
    <property type="protein sequence ID" value="TDY71046.1"/>
    <property type="molecule type" value="Genomic_DNA"/>
</dbReference>
<evidence type="ECO:0000313" key="2">
    <source>
        <dbReference type="EMBL" id="TDY71046.1"/>
    </source>
</evidence>
<keyword evidence="1" id="KW-1133">Transmembrane helix</keyword>
<evidence type="ECO:0000256" key="1">
    <source>
        <dbReference type="SAM" id="Phobius"/>
    </source>
</evidence>
<feature type="transmembrane region" description="Helical" evidence="1">
    <location>
        <begin position="228"/>
        <end position="247"/>
    </location>
</feature>
<dbReference type="GeneID" id="79825364"/>
<feature type="transmembrane region" description="Helical" evidence="1">
    <location>
        <begin position="267"/>
        <end position="290"/>
    </location>
</feature>
<dbReference type="OrthoDB" id="9838525at2"/>
<keyword evidence="3" id="KW-1185">Reference proteome</keyword>
<sequence>MNQEELINQLENSGYDKLIYTDLIKFKDNEPGFSLKREYGENLLFKPAKNQFNKNDDVCLIKVVYLGLEDQNNFLFHASSSKFSKYISNKPYYNYFERECPTSESIQLSQTSPQPEDIGLTFSIHKINKNICVGNQNLTFQELFDKLYKIHTYKTTKEYFEKQNKQIFISNVLSFPFKTFQILIKYFLKLNFGRNIIEKKIEKEDSNVSISLELIEYSKKVKLFEYETSAISIFTFTLYIFILYISYQLSFYKFTLLDTIINNSGLLLIFGINLLILYDYFLPLILLYSLKILEIMTKSIKNKIVKVENVV</sequence>
<organism evidence="2 3">
    <name type="scientific">Leptospira meyeri</name>
    <dbReference type="NCBI Taxonomy" id="29508"/>
    <lineage>
        <taxon>Bacteria</taxon>
        <taxon>Pseudomonadati</taxon>
        <taxon>Spirochaetota</taxon>
        <taxon>Spirochaetia</taxon>
        <taxon>Leptospirales</taxon>
        <taxon>Leptospiraceae</taxon>
        <taxon>Leptospira</taxon>
    </lineage>
</organism>
<dbReference type="Proteomes" id="UP000294684">
    <property type="component" value="Unassembled WGS sequence"/>
</dbReference>
<protein>
    <submittedName>
        <fullName evidence="2">Uncharacterized protein</fullName>
    </submittedName>
</protein>
<dbReference type="STRING" id="1193051.LEP1GSC017_3969"/>
<name>A0A4R8MVN7_LEPME</name>
<dbReference type="AlphaFoldDB" id="A0A4R8MVN7"/>
<keyword evidence="1" id="KW-0812">Transmembrane</keyword>
<accession>A0A4R8MVN7</accession>
<reference evidence="2 3" key="1">
    <citation type="submission" date="2019-03" db="EMBL/GenBank/DDBJ databases">
        <title>Genomic Encyclopedia of Archaeal and Bacterial Type Strains, Phase II (KMG-II): from individual species to whole genera.</title>
        <authorList>
            <person name="Goeker M."/>
        </authorList>
    </citation>
    <scope>NUCLEOTIDE SEQUENCE [LARGE SCALE GENOMIC DNA]</scope>
    <source>
        <strain evidence="2 3">DSM 21537</strain>
    </source>
</reference>
<proteinExistence type="predicted"/>
<evidence type="ECO:0000313" key="3">
    <source>
        <dbReference type="Proteomes" id="UP000294684"/>
    </source>
</evidence>